<protein>
    <submittedName>
        <fullName evidence="2">BN860_16006g1_1</fullName>
    </submittedName>
</protein>
<dbReference type="EMBL" id="HG316454">
    <property type="protein sequence ID" value="CDF87856.1"/>
    <property type="molecule type" value="Genomic_DNA"/>
</dbReference>
<sequence length="90" mass="10417">MPQKALKVNKKPKDSRRITKKQRNLRKAAPLQIKSKKKSLNHLKSLSKTVSVTEVTERLVASRVGHLELIKGTRREIEKEKENQKHKGKK</sequence>
<organism evidence="2 3">
    <name type="scientific">Zygosaccharomyces bailii (strain CLIB 213 / ATCC 58445 / CBS 680 / BCRC 21525 / NBRC 1098 / NCYC 1416 / NRRL Y-2227)</name>
    <dbReference type="NCBI Taxonomy" id="1333698"/>
    <lineage>
        <taxon>Eukaryota</taxon>
        <taxon>Fungi</taxon>
        <taxon>Dikarya</taxon>
        <taxon>Ascomycota</taxon>
        <taxon>Saccharomycotina</taxon>
        <taxon>Saccharomycetes</taxon>
        <taxon>Saccharomycetales</taxon>
        <taxon>Saccharomycetaceae</taxon>
        <taxon>Zygosaccharomyces</taxon>
    </lineage>
</organism>
<feature type="region of interest" description="Disordered" evidence="1">
    <location>
        <begin position="1"/>
        <end position="28"/>
    </location>
</feature>
<dbReference type="AlphaFoldDB" id="A0A8J2X5I0"/>
<proteinExistence type="predicted"/>
<name>A0A8J2X5I0_ZYGB2</name>
<dbReference type="OrthoDB" id="5239630at2759"/>
<dbReference type="Pfam" id="PF09495">
    <property type="entry name" value="DUF2462"/>
    <property type="match status" value="1"/>
</dbReference>
<evidence type="ECO:0000313" key="2">
    <source>
        <dbReference type="EMBL" id="CDF87856.1"/>
    </source>
</evidence>
<gene>
    <name evidence="2" type="ORF">BN860_16006g</name>
</gene>
<dbReference type="Proteomes" id="UP000019375">
    <property type="component" value="Unassembled WGS sequence"/>
</dbReference>
<evidence type="ECO:0000313" key="3">
    <source>
        <dbReference type="Proteomes" id="UP000019375"/>
    </source>
</evidence>
<reference evidence="3" key="1">
    <citation type="journal article" date="2013" name="Genome Announc.">
        <title>Genome sequence of the food spoilage yeast Zygosaccharomyces bailii CLIB 213(T).</title>
        <authorList>
            <person name="Galeote V."/>
            <person name="Bigey F."/>
            <person name="Devillers H."/>
            <person name="Neuveglise C."/>
            <person name="Dequin S."/>
        </authorList>
    </citation>
    <scope>NUCLEOTIDE SEQUENCE [LARGE SCALE GENOMIC DNA]</scope>
    <source>
        <strain evidence="3">CLIB 213 / ATCC 58445 / CBS 680 / CCRC 21525 / NBRC 1098 / NCYC 1416 / NRRL Y-2227</strain>
    </source>
</reference>
<keyword evidence="3" id="KW-1185">Reference proteome</keyword>
<evidence type="ECO:0000256" key="1">
    <source>
        <dbReference type="SAM" id="MobiDB-lite"/>
    </source>
</evidence>
<accession>A0A8J2X5I0</accession>
<dbReference type="InterPro" id="IPR019034">
    <property type="entry name" value="UPF0390"/>
</dbReference>